<gene>
    <name evidence="2" type="ORF">R1flu_001029</name>
</gene>
<proteinExistence type="predicted"/>
<feature type="compositionally biased region" description="Polar residues" evidence="1">
    <location>
        <begin position="17"/>
        <end position="40"/>
    </location>
</feature>
<feature type="region of interest" description="Disordered" evidence="1">
    <location>
        <begin position="1"/>
        <end position="79"/>
    </location>
</feature>
<keyword evidence="3" id="KW-1185">Reference proteome</keyword>
<evidence type="ECO:0000313" key="3">
    <source>
        <dbReference type="Proteomes" id="UP001605036"/>
    </source>
</evidence>
<name>A0ABD1Y658_9MARC</name>
<organism evidence="2 3">
    <name type="scientific">Riccia fluitans</name>
    <dbReference type="NCBI Taxonomy" id="41844"/>
    <lineage>
        <taxon>Eukaryota</taxon>
        <taxon>Viridiplantae</taxon>
        <taxon>Streptophyta</taxon>
        <taxon>Embryophyta</taxon>
        <taxon>Marchantiophyta</taxon>
        <taxon>Marchantiopsida</taxon>
        <taxon>Marchantiidae</taxon>
        <taxon>Marchantiales</taxon>
        <taxon>Ricciaceae</taxon>
        <taxon>Riccia</taxon>
    </lineage>
</organism>
<accession>A0ABD1Y658</accession>
<dbReference type="EMBL" id="JBHFFA010000006">
    <property type="protein sequence ID" value="KAL2620824.1"/>
    <property type="molecule type" value="Genomic_DNA"/>
</dbReference>
<dbReference type="AlphaFoldDB" id="A0ABD1Y658"/>
<evidence type="ECO:0000256" key="1">
    <source>
        <dbReference type="SAM" id="MobiDB-lite"/>
    </source>
</evidence>
<protein>
    <submittedName>
        <fullName evidence="2">Uncharacterized protein</fullName>
    </submittedName>
</protein>
<sequence>MRNNVGAKGINRGRGGNQTEMRTGRNAETATTRGRTQNVEQETERTRKRSRTDSRRGTDAEFTRARRTAREVTWTETTF</sequence>
<evidence type="ECO:0000313" key="2">
    <source>
        <dbReference type="EMBL" id="KAL2620824.1"/>
    </source>
</evidence>
<comment type="caution">
    <text evidence="2">The sequence shown here is derived from an EMBL/GenBank/DDBJ whole genome shotgun (WGS) entry which is preliminary data.</text>
</comment>
<feature type="compositionally biased region" description="Basic and acidic residues" evidence="1">
    <location>
        <begin position="51"/>
        <end position="70"/>
    </location>
</feature>
<dbReference type="Proteomes" id="UP001605036">
    <property type="component" value="Unassembled WGS sequence"/>
</dbReference>
<reference evidence="2 3" key="1">
    <citation type="submission" date="2024-09" db="EMBL/GenBank/DDBJ databases">
        <title>Chromosome-scale assembly of Riccia fluitans.</title>
        <authorList>
            <person name="Paukszto L."/>
            <person name="Sawicki J."/>
            <person name="Karawczyk K."/>
            <person name="Piernik-Szablinska J."/>
            <person name="Szczecinska M."/>
            <person name="Mazdziarz M."/>
        </authorList>
    </citation>
    <scope>NUCLEOTIDE SEQUENCE [LARGE SCALE GENOMIC DNA]</scope>
    <source>
        <strain evidence="2">Rf_01</strain>
        <tissue evidence="2">Aerial parts of the thallus</tissue>
    </source>
</reference>